<feature type="region of interest" description="Disordered" evidence="2">
    <location>
        <begin position="325"/>
        <end position="413"/>
    </location>
</feature>
<dbReference type="InterPro" id="IPR005061">
    <property type="entry name" value="Ist1"/>
</dbReference>
<name>A0AAV8Q239_ENSVE</name>
<comment type="similarity">
    <text evidence="1">Belongs to the IST1 family.</text>
</comment>
<evidence type="ECO:0000256" key="1">
    <source>
        <dbReference type="ARBA" id="ARBA00005536"/>
    </source>
</evidence>
<feature type="compositionally biased region" description="Basic and acidic residues" evidence="2">
    <location>
        <begin position="492"/>
        <end position="502"/>
    </location>
</feature>
<evidence type="ECO:0000313" key="3">
    <source>
        <dbReference type="EMBL" id="KAJ8504296.1"/>
    </source>
</evidence>
<dbReference type="GO" id="GO:0015031">
    <property type="term" value="P:protein transport"/>
    <property type="evidence" value="ECO:0007669"/>
    <property type="project" value="InterPro"/>
</dbReference>
<protein>
    <recommendedName>
        <fullName evidence="5">IST1-like protein</fullName>
    </recommendedName>
</protein>
<comment type="caution">
    <text evidence="3">The sequence shown here is derived from an EMBL/GenBank/DDBJ whole genome shotgun (WGS) entry which is preliminary data.</text>
</comment>
<keyword evidence="4" id="KW-1185">Reference proteome</keyword>
<feature type="compositionally biased region" description="Polar residues" evidence="2">
    <location>
        <begin position="374"/>
        <end position="386"/>
    </location>
</feature>
<feature type="region of interest" description="Disordered" evidence="2">
    <location>
        <begin position="182"/>
        <end position="234"/>
    </location>
</feature>
<dbReference type="AlphaFoldDB" id="A0AAV8Q239"/>
<feature type="compositionally biased region" description="Basic and acidic residues" evidence="2">
    <location>
        <begin position="211"/>
        <end position="225"/>
    </location>
</feature>
<dbReference type="InterPro" id="IPR042277">
    <property type="entry name" value="IST1-like"/>
</dbReference>
<accession>A0AAV8Q239</accession>
<organism evidence="3 4">
    <name type="scientific">Ensete ventricosum</name>
    <name type="common">Abyssinian banana</name>
    <name type="synonym">Musa ensete</name>
    <dbReference type="NCBI Taxonomy" id="4639"/>
    <lineage>
        <taxon>Eukaryota</taxon>
        <taxon>Viridiplantae</taxon>
        <taxon>Streptophyta</taxon>
        <taxon>Embryophyta</taxon>
        <taxon>Tracheophyta</taxon>
        <taxon>Spermatophyta</taxon>
        <taxon>Magnoliopsida</taxon>
        <taxon>Liliopsida</taxon>
        <taxon>Zingiberales</taxon>
        <taxon>Musaceae</taxon>
        <taxon>Ensete</taxon>
    </lineage>
</organism>
<feature type="region of interest" description="Disordered" evidence="2">
    <location>
        <begin position="449"/>
        <end position="538"/>
    </location>
</feature>
<feature type="compositionally biased region" description="Basic and acidic residues" evidence="2">
    <location>
        <begin position="463"/>
        <end position="475"/>
    </location>
</feature>
<feature type="region of interest" description="Disordered" evidence="2">
    <location>
        <begin position="618"/>
        <end position="655"/>
    </location>
</feature>
<sequence length="700" mass="79119">MFDCFVGGKFSGKCRSAVKRIKSRIEAIGKKKQAVLRLLKNDVADLLAAGRDSDAFGRIDALISEINQRSCYEMIEQFCDLILNQLPTLRKQRECADGVSEAVSTLIFAAARFPDLPELCDLRHVFTERYGGQIESLVNAEFMEKVQKKEFSKEKKLQLLQNIAEEFSIRWDSWAFEQKSSNSPAAKYEQPKRAVLPHSGNDATPPMLTKNSKEETSSKKNHEPTPKTVARTQVQEPKNNYLISAFTTDQLHATVVKTRKVNAKGIENVEPYQTNAVVPPYGNLKIKQKGSCGNDDLTYVPQQMTTEVQEQLDQRGPEKQVGIMNYWNDKPTVGPPYTKSNGNSNKRQIREKSANGLEYDRSQRHEEWSDPPYTKSNGNSNKSQIGEKSANGLEYDRSQRHEEWSDPNAKERLPIRPVKNKGTAINMIPPYVKPKVNDISANGDRMIQRLSSAGGNKPCHASDNYKDQVPSDKRIMSNSLQRNSQKPAVMETIDKSIYDEKLTSQTPRSQRRHRSRRSVGANGEYFDEGKNITRHPRAPIDDEMDNAIVYGKLMSQTSPWHGRNGGKHNVTTYDEEEYEKEMVMDRLLIHYSKKGTSNERIKTRRRTRILSMDHVVDSDRSMDNQGSGKFQPGPGVSAAHPPERAVSLPPESVRSAEALKLPTQATLMQSDLLSPSGRRVHPRLPEYDELAARFAALKKD</sequence>
<proteinExistence type="inferred from homology"/>
<gene>
    <name evidence="3" type="ORF">OPV22_005182</name>
</gene>
<dbReference type="Pfam" id="PF03398">
    <property type="entry name" value="Ist1"/>
    <property type="match status" value="1"/>
</dbReference>
<evidence type="ECO:0000256" key="2">
    <source>
        <dbReference type="SAM" id="MobiDB-lite"/>
    </source>
</evidence>
<evidence type="ECO:0008006" key="5">
    <source>
        <dbReference type="Google" id="ProtNLM"/>
    </source>
</evidence>
<evidence type="ECO:0000313" key="4">
    <source>
        <dbReference type="Proteomes" id="UP001222027"/>
    </source>
</evidence>
<reference evidence="3 4" key="1">
    <citation type="submission" date="2022-12" db="EMBL/GenBank/DDBJ databases">
        <title>Chromosome-scale assembly of the Ensete ventricosum genome.</title>
        <authorList>
            <person name="Dussert Y."/>
            <person name="Stocks J."/>
            <person name="Wendawek A."/>
            <person name="Woldeyes F."/>
            <person name="Nichols R.A."/>
            <person name="Borrell J.S."/>
        </authorList>
    </citation>
    <scope>NUCLEOTIDE SEQUENCE [LARGE SCALE GENOMIC DNA]</scope>
    <source>
        <strain evidence="4">cv. Maze</strain>
        <tissue evidence="3">Seeds</tissue>
    </source>
</reference>
<dbReference type="FunFam" id="1.20.1260.60:FF:000002">
    <property type="entry name" value="Vacuolar protein sorting-associated protein IST1"/>
    <property type="match status" value="1"/>
</dbReference>
<dbReference type="PANTHER" id="PTHR12161">
    <property type="entry name" value="IST1 FAMILY MEMBER"/>
    <property type="match status" value="1"/>
</dbReference>
<feature type="compositionally biased region" description="Polar residues" evidence="2">
    <location>
        <begin position="476"/>
        <end position="486"/>
    </location>
</feature>
<feature type="compositionally biased region" description="Basic and acidic residues" evidence="2">
    <location>
        <begin position="348"/>
        <end position="368"/>
    </location>
</feature>
<dbReference type="PANTHER" id="PTHR12161:SF14">
    <property type="entry name" value="REGULATOR OF VPS4 ACTIVITY IN THE MVB PATHWAY PROTEIN"/>
    <property type="match status" value="1"/>
</dbReference>
<dbReference type="EMBL" id="JAQQAF010000002">
    <property type="protein sequence ID" value="KAJ8504296.1"/>
    <property type="molecule type" value="Genomic_DNA"/>
</dbReference>
<dbReference type="Gene3D" id="1.20.1260.60">
    <property type="entry name" value="Vacuolar protein sorting-associated protein Ist1"/>
    <property type="match status" value="1"/>
</dbReference>
<dbReference type="Proteomes" id="UP001222027">
    <property type="component" value="Unassembled WGS sequence"/>
</dbReference>
<feature type="compositionally biased region" description="Basic and acidic residues" evidence="2">
    <location>
        <begin position="394"/>
        <end position="413"/>
    </location>
</feature>